<comment type="cofactor">
    <cofactor evidence="1">
        <name>Mg(2+)</name>
        <dbReference type="ChEBI" id="CHEBI:18420"/>
    </cofactor>
</comment>
<evidence type="ECO:0000256" key="7">
    <source>
        <dbReference type="ARBA" id="ARBA00022490"/>
    </source>
</evidence>
<feature type="non-terminal residue" evidence="21">
    <location>
        <position position="527"/>
    </location>
</feature>
<dbReference type="SUPFAM" id="SSF46955">
    <property type="entry name" value="Putative DNA-binding domain"/>
    <property type="match status" value="1"/>
</dbReference>
<keyword evidence="14" id="KW-0694">RNA-binding</keyword>
<evidence type="ECO:0000256" key="16">
    <source>
        <dbReference type="ARBA" id="ARBA00023146"/>
    </source>
</evidence>
<dbReference type="SUPFAM" id="SSF56037">
    <property type="entry name" value="PheT/TilS domain"/>
    <property type="match status" value="1"/>
</dbReference>
<dbReference type="SUPFAM" id="SSF55681">
    <property type="entry name" value="Class II aaRS and biotin synthetases"/>
    <property type="match status" value="1"/>
</dbReference>
<evidence type="ECO:0000256" key="1">
    <source>
        <dbReference type="ARBA" id="ARBA00001946"/>
    </source>
</evidence>
<keyword evidence="11" id="KW-0547">Nucleotide-binding</keyword>
<dbReference type="GO" id="GO:0000049">
    <property type="term" value="F:tRNA binding"/>
    <property type="evidence" value="ECO:0007669"/>
    <property type="project" value="UniProtKB-KW"/>
</dbReference>
<dbReference type="Gene3D" id="3.30.56.10">
    <property type="match status" value="1"/>
</dbReference>
<dbReference type="EMBL" id="NJPO01000100">
    <property type="protein sequence ID" value="PLK58594.1"/>
    <property type="molecule type" value="Genomic_DNA"/>
</dbReference>
<name>A0A2N4XWT5_9GAMM</name>
<dbReference type="PROSITE" id="PS51447">
    <property type="entry name" value="FDX_ACB"/>
    <property type="match status" value="1"/>
</dbReference>
<dbReference type="InterPro" id="IPR045060">
    <property type="entry name" value="Phe-tRNA-ligase_IIc_bsu"/>
</dbReference>
<dbReference type="NCBIfam" id="TIGR00472">
    <property type="entry name" value="pheT_bact"/>
    <property type="match status" value="1"/>
</dbReference>
<comment type="subcellular location">
    <subcellularLocation>
        <location evidence="2">Cytoplasm</location>
    </subcellularLocation>
</comment>
<evidence type="ECO:0000256" key="13">
    <source>
        <dbReference type="ARBA" id="ARBA00022842"/>
    </source>
</evidence>
<keyword evidence="15" id="KW-0648">Protein biosynthesis</keyword>
<gene>
    <name evidence="21" type="primary">pheT</name>
    <name evidence="21" type="ORF">CEX73_01960</name>
</gene>
<evidence type="ECO:0000256" key="11">
    <source>
        <dbReference type="ARBA" id="ARBA00022741"/>
    </source>
</evidence>
<dbReference type="Proteomes" id="UP000234253">
    <property type="component" value="Unassembled WGS sequence"/>
</dbReference>
<accession>A0A2N4XWT5</accession>
<evidence type="ECO:0000256" key="18">
    <source>
        <dbReference type="ARBA" id="ARBA00049255"/>
    </source>
</evidence>
<evidence type="ECO:0000256" key="10">
    <source>
        <dbReference type="ARBA" id="ARBA00022723"/>
    </source>
</evidence>
<dbReference type="Gene3D" id="3.30.930.10">
    <property type="entry name" value="Bira Bifunctional Protein, Domain 2"/>
    <property type="match status" value="1"/>
</dbReference>
<dbReference type="GO" id="GO:0005524">
    <property type="term" value="F:ATP binding"/>
    <property type="evidence" value="ECO:0007669"/>
    <property type="project" value="UniProtKB-KW"/>
</dbReference>
<dbReference type="InterPro" id="IPR005121">
    <property type="entry name" value="Fdx_antiC-bd"/>
</dbReference>
<evidence type="ECO:0000259" key="19">
    <source>
        <dbReference type="PROSITE" id="PS51447"/>
    </source>
</evidence>
<evidence type="ECO:0000313" key="21">
    <source>
        <dbReference type="EMBL" id="PLK58594.1"/>
    </source>
</evidence>
<feature type="domain" description="FDX-ACB" evidence="19">
    <location>
        <begin position="485"/>
        <end position="527"/>
    </location>
</feature>
<dbReference type="SMART" id="SM00873">
    <property type="entry name" value="B3_4"/>
    <property type="match status" value="1"/>
</dbReference>
<dbReference type="GO" id="GO:0004826">
    <property type="term" value="F:phenylalanine-tRNA ligase activity"/>
    <property type="evidence" value="ECO:0007669"/>
    <property type="project" value="UniProtKB-EC"/>
</dbReference>
<evidence type="ECO:0000256" key="15">
    <source>
        <dbReference type="ARBA" id="ARBA00022917"/>
    </source>
</evidence>
<dbReference type="Pfam" id="PF03484">
    <property type="entry name" value="B5"/>
    <property type="match status" value="1"/>
</dbReference>
<dbReference type="InterPro" id="IPR004532">
    <property type="entry name" value="Phe-tRNA-ligase_IIc_bsu_bact"/>
</dbReference>
<comment type="catalytic activity">
    <reaction evidence="18">
        <text>tRNA(Phe) + L-phenylalanine + ATP = L-phenylalanyl-tRNA(Phe) + AMP + diphosphate + H(+)</text>
        <dbReference type="Rhea" id="RHEA:19413"/>
        <dbReference type="Rhea" id="RHEA-COMP:9668"/>
        <dbReference type="Rhea" id="RHEA-COMP:9699"/>
        <dbReference type="ChEBI" id="CHEBI:15378"/>
        <dbReference type="ChEBI" id="CHEBI:30616"/>
        <dbReference type="ChEBI" id="CHEBI:33019"/>
        <dbReference type="ChEBI" id="CHEBI:58095"/>
        <dbReference type="ChEBI" id="CHEBI:78442"/>
        <dbReference type="ChEBI" id="CHEBI:78531"/>
        <dbReference type="ChEBI" id="CHEBI:456215"/>
        <dbReference type="EC" id="6.1.1.20"/>
    </reaction>
</comment>
<evidence type="ECO:0000256" key="9">
    <source>
        <dbReference type="ARBA" id="ARBA00022598"/>
    </source>
</evidence>
<evidence type="ECO:0000256" key="14">
    <source>
        <dbReference type="ARBA" id="ARBA00022884"/>
    </source>
</evidence>
<keyword evidence="7" id="KW-0963">Cytoplasm</keyword>
<keyword evidence="13" id="KW-0460">Magnesium</keyword>
<evidence type="ECO:0000256" key="5">
    <source>
        <dbReference type="ARBA" id="ARBA00012814"/>
    </source>
</evidence>
<keyword evidence="12" id="KW-0067">ATP-binding</keyword>
<evidence type="ECO:0000256" key="8">
    <source>
        <dbReference type="ARBA" id="ARBA00022555"/>
    </source>
</evidence>
<dbReference type="FunFam" id="3.30.56.10:FF:000002">
    <property type="entry name" value="Phenylalanine--tRNA ligase beta subunit"/>
    <property type="match status" value="1"/>
</dbReference>
<feature type="domain" description="B5" evidence="20">
    <location>
        <begin position="181"/>
        <end position="256"/>
    </location>
</feature>
<dbReference type="InterPro" id="IPR041616">
    <property type="entry name" value="PheRS_beta_core"/>
</dbReference>
<keyword evidence="10" id="KW-0479">Metal-binding</keyword>
<comment type="similarity">
    <text evidence="3">Belongs to the phenylalanyl-tRNA synthetase beta subunit family. Type 1 subfamily.</text>
</comment>
<dbReference type="InterPro" id="IPR045864">
    <property type="entry name" value="aa-tRNA-synth_II/BPL/LPL"/>
</dbReference>
<dbReference type="Pfam" id="PF17759">
    <property type="entry name" value="tRNA_synthFbeta"/>
    <property type="match status" value="1"/>
</dbReference>
<keyword evidence="8" id="KW-0820">tRNA-binding</keyword>
<comment type="subunit">
    <text evidence="4">Tetramer of two alpha and two beta subunits.</text>
</comment>
<dbReference type="InterPro" id="IPR009061">
    <property type="entry name" value="DNA-bd_dom_put_sf"/>
</dbReference>
<evidence type="ECO:0000256" key="12">
    <source>
        <dbReference type="ARBA" id="ARBA00022840"/>
    </source>
</evidence>
<evidence type="ECO:0000256" key="3">
    <source>
        <dbReference type="ARBA" id="ARBA00008653"/>
    </source>
</evidence>
<dbReference type="GO" id="GO:0009328">
    <property type="term" value="C:phenylalanine-tRNA ligase complex"/>
    <property type="evidence" value="ECO:0007669"/>
    <property type="project" value="TreeGrafter"/>
</dbReference>
<dbReference type="SMART" id="SM00874">
    <property type="entry name" value="B5"/>
    <property type="match status" value="1"/>
</dbReference>
<dbReference type="GO" id="GO:0006432">
    <property type="term" value="P:phenylalanyl-tRNA aminoacylation"/>
    <property type="evidence" value="ECO:0007669"/>
    <property type="project" value="InterPro"/>
</dbReference>
<evidence type="ECO:0000259" key="20">
    <source>
        <dbReference type="PROSITE" id="PS51483"/>
    </source>
</evidence>
<dbReference type="CDD" id="cd00769">
    <property type="entry name" value="PheRS_beta_core"/>
    <property type="match status" value="1"/>
</dbReference>
<dbReference type="PROSITE" id="PS51483">
    <property type="entry name" value="B5"/>
    <property type="match status" value="1"/>
</dbReference>
<dbReference type="InterPro" id="IPR005147">
    <property type="entry name" value="tRNA_synthase_B5-dom"/>
</dbReference>
<dbReference type="AlphaFoldDB" id="A0A2N4XWT5"/>
<organism evidence="21 22">
    <name type="scientific">Candidatus Palibaumannia cicadellinicola</name>
    <dbReference type="NCBI Taxonomy" id="186490"/>
    <lineage>
        <taxon>Bacteria</taxon>
        <taxon>Pseudomonadati</taxon>
        <taxon>Pseudomonadota</taxon>
        <taxon>Gammaproteobacteria</taxon>
        <taxon>Candidatus Palibaumannia</taxon>
    </lineage>
</organism>
<reference evidence="21 22" key="1">
    <citation type="submission" date="2017-06" db="EMBL/GenBank/DDBJ databases">
        <title>Metabolic interaction between xylem feeders and their symbionts.</title>
        <authorList>
            <person name="Chouaia B."/>
        </authorList>
    </citation>
    <scope>NUCLEOTIDE SEQUENCE [LARGE SCALE GENOMIC DNA]</scope>
    <source>
        <strain evidence="21 22">Gra</strain>
    </source>
</reference>
<evidence type="ECO:0000256" key="4">
    <source>
        <dbReference type="ARBA" id="ARBA00011209"/>
    </source>
</evidence>
<comment type="caution">
    <text evidence="21">The sequence shown here is derived from an EMBL/GenBank/DDBJ whole genome shotgun (WGS) entry which is preliminary data.</text>
</comment>
<keyword evidence="16" id="KW-0030">Aminoacyl-tRNA synthetase</keyword>
<dbReference type="Pfam" id="PF03483">
    <property type="entry name" value="B3_4"/>
    <property type="match status" value="1"/>
</dbReference>
<proteinExistence type="inferred from homology"/>
<evidence type="ECO:0000256" key="6">
    <source>
        <dbReference type="ARBA" id="ARBA00017032"/>
    </source>
</evidence>
<dbReference type="InterPro" id="IPR020825">
    <property type="entry name" value="Phe-tRNA_synthase-like_B3/B4"/>
</dbReference>
<evidence type="ECO:0000256" key="17">
    <source>
        <dbReference type="ARBA" id="ARBA00033189"/>
    </source>
</evidence>
<dbReference type="InterPro" id="IPR005146">
    <property type="entry name" value="B3/B4_tRNA-bd"/>
</dbReference>
<dbReference type="PANTHER" id="PTHR10947">
    <property type="entry name" value="PHENYLALANYL-TRNA SYNTHETASE BETA CHAIN AND LEUCINE-RICH REPEAT-CONTAINING PROTEIN 47"/>
    <property type="match status" value="1"/>
</dbReference>
<evidence type="ECO:0000256" key="2">
    <source>
        <dbReference type="ARBA" id="ARBA00004496"/>
    </source>
</evidence>
<dbReference type="Gene3D" id="3.50.40.10">
    <property type="entry name" value="Phenylalanyl-trna Synthetase, Chain B, domain 3"/>
    <property type="match status" value="1"/>
</dbReference>
<dbReference type="FunFam" id="3.30.930.10:FF:000022">
    <property type="entry name" value="Phenylalanine--tRNA ligase beta subunit"/>
    <property type="match status" value="1"/>
</dbReference>
<sequence length="527" mass="59677">MKNINARVITPIWIKERLRCSGISSVNVIVDITNYILLEFGQPMHAFDIKSINGSIIVRQAQQGEKLILLNGREVTLTSNTLIIADESKILSIAGILGGIESSIQLTSRNIFLECAFFNPLAIKGRAHSYGLHTEASIRYERGVDPELPPQVIERTTALILNICGGQPGPIINITNLRDLPKQATITLHRKKLVRLIGHVIPDNVIHDILVRIGCTTISTADGWQTLIPSWRFDIEIEENLIKEVIRVYGYHKIPNISIQSKLLIKHLMMRNKETVLPLERVKILLVDRGYQEIITYSFVDPKIQELLLPGQNMLVLQNYISPEMSAMRLSLFPGILSAIVYNQNRQQKNLHFFESGLCFIPDDKADQGIRQDLLLAGAITGLRFDEHWDQKSHLVDFYDVKGDIEAILELTGHIDDFEFKAKENRILHPGQSAAIYLNHEIIGWIGVLHPKLKEQLNLKNSTLLFELLWEKITKRKIPKATYLSPFPTTSRDITLVVAEQIPAVDIINECKLLISHNLLAIKLLNI</sequence>
<protein>
    <recommendedName>
        <fullName evidence="6">Phenylalanine--tRNA ligase beta subunit</fullName>
        <ecNumber evidence="5">6.1.1.20</ecNumber>
    </recommendedName>
    <alternativeName>
        <fullName evidence="17">Phenylalanyl-tRNA synthetase beta subunit</fullName>
    </alternativeName>
</protein>
<keyword evidence="9 21" id="KW-0436">Ligase</keyword>
<dbReference type="PANTHER" id="PTHR10947:SF0">
    <property type="entry name" value="PHENYLALANINE--TRNA LIGASE BETA SUBUNIT"/>
    <property type="match status" value="1"/>
</dbReference>
<dbReference type="GO" id="GO:0000287">
    <property type="term" value="F:magnesium ion binding"/>
    <property type="evidence" value="ECO:0007669"/>
    <property type="project" value="InterPro"/>
</dbReference>
<dbReference type="EC" id="6.1.1.20" evidence="5"/>
<evidence type="ECO:0000313" key="22">
    <source>
        <dbReference type="Proteomes" id="UP000234253"/>
    </source>
</evidence>